<feature type="region of interest" description="Disordered" evidence="1">
    <location>
        <begin position="31"/>
        <end position="53"/>
    </location>
</feature>
<reference evidence="3 4" key="1">
    <citation type="submission" date="2019-11" db="EMBL/GenBank/DDBJ databases">
        <title>Draft genome sequences of five Paenibacillus species of dairy origin.</title>
        <authorList>
            <person name="Olajide A.M."/>
            <person name="Chen S."/>
            <person name="Lapointe G."/>
        </authorList>
    </citation>
    <scope>NUCLEOTIDE SEQUENCE [LARGE SCALE GENOMIC DNA]</scope>
    <source>
        <strain evidence="3 4">2CS3</strain>
    </source>
</reference>
<proteinExistence type="predicted"/>
<evidence type="ECO:0000256" key="2">
    <source>
        <dbReference type="SAM" id="SignalP"/>
    </source>
</evidence>
<dbReference type="RefSeq" id="WP_155615508.1">
    <property type="nucleotide sequence ID" value="NZ_JBDLZV010000001.1"/>
</dbReference>
<organism evidence="3 4">
    <name type="scientific">Paenibacillus validus</name>
    <dbReference type="NCBI Taxonomy" id="44253"/>
    <lineage>
        <taxon>Bacteria</taxon>
        <taxon>Bacillati</taxon>
        <taxon>Bacillota</taxon>
        <taxon>Bacilli</taxon>
        <taxon>Bacillales</taxon>
        <taxon>Paenibacillaceae</taxon>
        <taxon>Paenibacillus</taxon>
    </lineage>
</organism>
<feature type="chain" id="PRO_5038337277" evidence="2">
    <location>
        <begin position="20"/>
        <end position="53"/>
    </location>
</feature>
<feature type="signal peptide" evidence="2">
    <location>
        <begin position="1"/>
        <end position="19"/>
    </location>
</feature>
<evidence type="ECO:0000313" key="3">
    <source>
        <dbReference type="EMBL" id="MUG73261.1"/>
    </source>
</evidence>
<evidence type="ECO:0000256" key="1">
    <source>
        <dbReference type="SAM" id="MobiDB-lite"/>
    </source>
</evidence>
<dbReference type="EMBL" id="WNZX01000023">
    <property type="protein sequence ID" value="MUG73261.1"/>
    <property type="molecule type" value="Genomic_DNA"/>
</dbReference>
<dbReference type="Proteomes" id="UP000450917">
    <property type="component" value="Unassembled WGS sequence"/>
</dbReference>
<feature type="compositionally biased region" description="Polar residues" evidence="1">
    <location>
        <begin position="43"/>
        <end position="53"/>
    </location>
</feature>
<keyword evidence="4" id="KW-1185">Reference proteome</keyword>
<accession>A0A7X2ZFL9</accession>
<comment type="caution">
    <text evidence="3">The sequence shown here is derived from an EMBL/GenBank/DDBJ whole genome shotgun (WGS) entry which is preliminary data.</text>
</comment>
<evidence type="ECO:0000313" key="4">
    <source>
        <dbReference type="Proteomes" id="UP000450917"/>
    </source>
</evidence>
<dbReference type="AlphaFoldDB" id="A0A7X2ZFL9"/>
<gene>
    <name evidence="3" type="ORF">GNP93_21750</name>
</gene>
<keyword evidence="2" id="KW-0732">Signal</keyword>
<name>A0A7X2ZFL9_9BACL</name>
<protein>
    <submittedName>
        <fullName evidence="3">Uncharacterized protein</fullName>
    </submittedName>
</protein>
<sequence>MIKMLQKALLALASLAVLTALGFAAALRDDPSMDSGANPMKANLQQLERITNK</sequence>